<dbReference type="OMA" id="KDMMDYL"/>
<evidence type="ECO:0000256" key="12">
    <source>
        <dbReference type="SAM" id="MobiDB-lite"/>
    </source>
</evidence>
<dbReference type="Proteomes" id="UP000007646">
    <property type="component" value="Unassembled WGS sequence"/>
</dbReference>
<keyword evidence="7" id="KW-0165">Cleavage on pair of basic residues</keyword>
<comment type="subcellular location">
    <subcellularLocation>
        <location evidence="1">Cytoplasmic vesicle</location>
        <location evidence="1">Secretory vesicle lumen</location>
    </subcellularLocation>
    <subcellularLocation>
        <location evidence="2">Secreted</location>
    </subcellularLocation>
</comment>
<evidence type="ECO:0000256" key="6">
    <source>
        <dbReference type="ARBA" id="ARBA00022675"/>
    </source>
</evidence>
<dbReference type="Pfam" id="PF02044">
    <property type="entry name" value="Bombesin"/>
    <property type="match status" value="1"/>
</dbReference>
<dbReference type="eggNOG" id="ENOG502S4DG">
    <property type="taxonomic scope" value="Eukaryota"/>
</dbReference>
<accession>G3T1M6</accession>
<sequence length="125" mass="13546">MCGRELPLVLLALVLCPAPGGQTAPAPAGGGPVLTKMYPRGNHWAVGHLMGKKSTGEPLYVDKGGNRKQQLREHKKWEEAARTLLGLIEAKGNRSSQPSPRKPLGHRQPTWESEDSSNFKDVGSK</sequence>
<dbReference type="GO" id="GO:0005615">
    <property type="term" value="C:extracellular space"/>
    <property type="evidence" value="ECO:0007669"/>
    <property type="project" value="Ensembl"/>
</dbReference>
<dbReference type="PROSITE" id="PS00257">
    <property type="entry name" value="BOMBESIN"/>
    <property type="match status" value="1"/>
</dbReference>
<dbReference type="GO" id="GO:2000987">
    <property type="term" value="P:positive regulation of behavioral fear response"/>
    <property type="evidence" value="ECO:0007669"/>
    <property type="project" value="Ensembl"/>
</dbReference>
<comment type="similarity">
    <text evidence="3">Belongs to the bombesin/neuromedin-B/ranatensin family.</text>
</comment>
<feature type="signal peptide" evidence="13">
    <location>
        <begin position="1"/>
        <end position="23"/>
    </location>
</feature>
<dbReference type="GO" id="GO:0043005">
    <property type="term" value="C:neuron projection"/>
    <property type="evidence" value="ECO:0007669"/>
    <property type="project" value="Ensembl"/>
</dbReference>
<reference evidence="14 15" key="1">
    <citation type="submission" date="2009-06" db="EMBL/GenBank/DDBJ databases">
        <title>The Genome Sequence of Loxodonta africana (African elephant).</title>
        <authorList>
            <person name="Di Palma F."/>
            <person name="Heiman D."/>
            <person name="Young S."/>
            <person name="Johnson J."/>
            <person name="Lander E.S."/>
            <person name="Lindblad-Toh K."/>
        </authorList>
    </citation>
    <scope>NUCLEOTIDE SEQUENCE [LARGE SCALE GENOMIC DNA]</scope>
    <source>
        <strain evidence="14 15">Isolate ISIS603380</strain>
    </source>
</reference>
<proteinExistence type="inferred from homology"/>
<dbReference type="GO" id="GO:0043303">
    <property type="term" value="P:mast cell degranulation"/>
    <property type="evidence" value="ECO:0007669"/>
    <property type="project" value="UniProtKB-KW"/>
</dbReference>
<dbReference type="PANTHER" id="PTHR16866:SF2">
    <property type="entry name" value="GASTRIN-RELEASING PEPTIDE"/>
    <property type="match status" value="1"/>
</dbReference>
<evidence type="ECO:0000256" key="10">
    <source>
        <dbReference type="ARBA" id="ARBA00023329"/>
    </source>
</evidence>
<dbReference type="GO" id="GO:1900738">
    <property type="term" value="P:positive regulation of phospholipase C-activating G protein-coupled receptor signaling pathway"/>
    <property type="evidence" value="ECO:0007669"/>
    <property type="project" value="Ensembl"/>
</dbReference>
<keyword evidence="8 13" id="KW-0732">Signal</keyword>
<evidence type="ECO:0000256" key="4">
    <source>
        <dbReference type="ARBA" id="ARBA00016270"/>
    </source>
</evidence>
<reference evidence="14" key="3">
    <citation type="submission" date="2025-09" db="UniProtKB">
        <authorList>
            <consortium name="Ensembl"/>
        </authorList>
    </citation>
    <scope>IDENTIFICATION</scope>
    <source>
        <strain evidence="14">Isolate ISIS603380</strain>
    </source>
</reference>
<dbReference type="GO" id="GO:1903942">
    <property type="term" value="P:positive regulation of respiratory gaseous exchange"/>
    <property type="evidence" value="ECO:0007669"/>
    <property type="project" value="Ensembl"/>
</dbReference>
<feature type="chain" id="PRO_5003454763" description="Gastrin-releasing peptide" evidence="13">
    <location>
        <begin position="24"/>
        <end position="125"/>
    </location>
</feature>
<evidence type="ECO:0000256" key="9">
    <source>
        <dbReference type="ARBA" id="ARBA00022815"/>
    </source>
</evidence>
<keyword evidence="5" id="KW-0964">Secreted</keyword>
<evidence type="ECO:0000256" key="8">
    <source>
        <dbReference type="ARBA" id="ARBA00022729"/>
    </source>
</evidence>
<evidence type="ECO:0000256" key="2">
    <source>
        <dbReference type="ARBA" id="ARBA00004613"/>
    </source>
</evidence>
<evidence type="ECO:0000256" key="3">
    <source>
        <dbReference type="ARBA" id="ARBA00010012"/>
    </source>
</evidence>
<dbReference type="STRING" id="9785.ENSLAFP00000006994"/>
<dbReference type="FunCoup" id="G3T1M6">
    <property type="interactions" value="27"/>
</dbReference>
<feature type="region of interest" description="Disordered" evidence="12">
    <location>
        <begin position="55"/>
        <end position="74"/>
    </location>
</feature>
<dbReference type="AlphaFoldDB" id="G3T1M6"/>
<dbReference type="InParanoid" id="G3T1M6"/>
<dbReference type="GeneTree" id="ENSGT00940000154470"/>
<dbReference type="GO" id="GO:0007218">
    <property type="term" value="P:neuropeptide signaling pathway"/>
    <property type="evidence" value="ECO:0007669"/>
    <property type="project" value="Ensembl"/>
</dbReference>
<dbReference type="GO" id="GO:0031410">
    <property type="term" value="C:cytoplasmic vesicle"/>
    <property type="evidence" value="ECO:0007669"/>
    <property type="project" value="UniProtKB-SubCell"/>
</dbReference>
<dbReference type="GO" id="GO:0036343">
    <property type="term" value="P:psychomotor behavior"/>
    <property type="evidence" value="ECO:0007669"/>
    <property type="project" value="Ensembl"/>
</dbReference>
<dbReference type="Ensembl" id="ENSLAFT00000008341.3">
    <property type="protein sequence ID" value="ENSLAFP00000006994.3"/>
    <property type="gene ID" value="ENSLAFG00000008342.3"/>
</dbReference>
<reference evidence="14" key="2">
    <citation type="submission" date="2025-08" db="UniProtKB">
        <authorList>
            <consortium name="Ensembl"/>
        </authorList>
    </citation>
    <scope>IDENTIFICATION</scope>
    <source>
        <strain evidence="14">Isolate ISIS603380</strain>
    </source>
</reference>
<evidence type="ECO:0000256" key="13">
    <source>
        <dbReference type="SAM" id="SignalP"/>
    </source>
</evidence>
<name>G3T1M6_LOXAF</name>
<dbReference type="PANTHER" id="PTHR16866">
    <property type="entry name" value="GASTRIN-RELEASING PEPTIDE"/>
    <property type="match status" value="1"/>
</dbReference>
<evidence type="ECO:0000256" key="7">
    <source>
        <dbReference type="ARBA" id="ARBA00022685"/>
    </source>
</evidence>
<evidence type="ECO:0000313" key="14">
    <source>
        <dbReference type="Ensembl" id="ENSLAFP00000006994.3"/>
    </source>
</evidence>
<organism evidence="14 15">
    <name type="scientific">Loxodonta africana</name>
    <name type="common">African elephant</name>
    <dbReference type="NCBI Taxonomy" id="9785"/>
    <lineage>
        <taxon>Eukaryota</taxon>
        <taxon>Metazoa</taxon>
        <taxon>Chordata</taxon>
        <taxon>Craniata</taxon>
        <taxon>Vertebrata</taxon>
        <taxon>Euteleostomi</taxon>
        <taxon>Mammalia</taxon>
        <taxon>Eutheria</taxon>
        <taxon>Afrotheria</taxon>
        <taxon>Proboscidea</taxon>
        <taxon>Elephantidae</taxon>
        <taxon>Loxodonta</taxon>
    </lineage>
</organism>
<feature type="region of interest" description="Disordered" evidence="12">
    <location>
        <begin position="88"/>
        <end position="125"/>
    </location>
</feature>
<evidence type="ECO:0000313" key="15">
    <source>
        <dbReference type="Proteomes" id="UP000007646"/>
    </source>
</evidence>
<evidence type="ECO:0000256" key="5">
    <source>
        <dbReference type="ARBA" id="ARBA00022525"/>
    </source>
</evidence>
<keyword evidence="9" id="KW-0027">Amidation</keyword>
<dbReference type="GO" id="GO:0005184">
    <property type="term" value="F:neuropeptide hormone activity"/>
    <property type="evidence" value="ECO:0007669"/>
    <property type="project" value="Ensembl"/>
</dbReference>
<keyword evidence="6" id="KW-0467">Mast cell degranulation</keyword>
<keyword evidence="10" id="KW-0968">Cytoplasmic vesicle</keyword>
<gene>
    <name evidence="14" type="primary">GRP</name>
</gene>
<keyword evidence="15" id="KW-1185">Reference proteome</keyword>
<evidence type="ECO:0000256" key="1">
    <source>
        <dbReference type="ARBA" id="ARBA00004263"/>
    </source>
</evidence>
<dbReference type="InterPro" id="IPR000874">
    <property type="entry name" value="Bombesin"/>
</dbReference>
<protein>
    <recommendedName>
        <fullName evidence="4">Gastrin-releasing peptide</fullName>
    </recommendedName>
</protein>
<comment type="function">
    <text evidence="11">Induces an itch response through activation of receptors present on mast cells, triggering mast cell degranulation.</text>
</comment>
<dbReference type="HOGENOM" id="CLU_144892_0_0_1"/>
<evidence type="ECO:0000256" key="11">
    <source>
        <dbReference type="ARBA" id="ARBA00033733"/>
    </source>
</evidence>
<dbReference type="GO" id="GO:0035176">
    <property type="term" value="P:social behavior"/>
    <property type="evidence" value="ECO:0007669"/>
    <property type="project" value="Ensembl"/>
</dbReference>
<dbReference type="GO" id="GO:0043207">
    <property type="term" value="P:response to external biotic stimulus"/>
    <property type="evidence" value="ECO:0007669"/>
    <property type="project" value="Ensembl"/>
</dbReference>